<dbReference type="AlphaFoldDB" id="A0A8S1IWN7"/>
<feature type="region of interest" description="Disordered" evidence="1">
    <location>
        <begin position="180"/>
        <end position="216"/>
    </location>
</feature>
<sequence length="255" mass="27414">MGSALCRPLINGSRVPVCSLCEKVGTGPWRSLSPKDRRLWLVQDGQFFCAKCLISHRIDRLQRDKAEEYSRSLTAAVAARHARGPRSWTPLKKVLSGKAWHKTPSFKAAYVPSARVDELISRVERRGARRSLDAKMPPSIDEPMKEGLDDAARALKRCVRGALEGEGDAEMDAKGEDLAAFGSGRGARGGEGEPGPCRESEGSPGQASLEDLDAVEVESVELSAGSWSSCASPRGQAAEQRVATGLAMAIEDGRI</sequence>
<evidence type="ECO:0000313" key="2">
    <source>
        <dbReference type="EMBL" id="CAD7699583.1"/>
    </source>
</evidence>
<evidence type="ECO:0000256" key="1">
    <source>
        <dbReference type="SAM" id="MobiDB-lite"/>
    </source>
</evidence>
<name>A0A8S1IWN7_9CHLO</name>
<dbReference type="Proteomes" id="UP000708148">
    <property type="component" value="Unassembled WGS sequence"/>
</dbReference>
<proteinExistence type="predicted"/>
<organism evidence="2 3">
    <name type="scientific">Ostreobium quekettii</name>
    <dbReference type="NCBI Taxonomy" id="121088"/>
    <lineage>
        <taxon>Eukaryota</taxon>
        <taxon>Viridiplantae</taxon>
        <taxon>Chlorophyta</taxon>
        <taxon>core chlorophytes</taxon>
        <taxon>Ulvophyceae</taxon>
        <taxon>TCBD clade</taxon>
        <taxon>Bryopsidales</taxon>
        <taxon>Ostreobineae</taxon>
        <taxon>Ostreobiaceae</taxon>
        <taxon>Ostreobium</taxon>
    </lineage>
</organism>
<comment type="caution">
    <text evidence="2">The sequence shown here is derived from an EMBL/GenBank/DDBJ whole genome shotgun (WGS) entry which is preliminary data.</text>
</comment>
<feature type="compositionally biased region" description="Basic and acidic residues" evidence="1">
    <location>
        <begin position="188"/>
        <end position="201"/>
    </location>
</feature>
<gene>
    <name evidence="2" type="ORF">OSTQU699_LOCUS4942</name>
</gene>
<keyword evidence="3" id="KW-1185">Reference proteome</keyword>
<accession>A0A8S1IWN7</accession>
<protein>
    <submittedName>
        <fullName evidence="2">Uncharacterized protein</fullName>
    </submittedName>
</protein>
<dbReference type="EMBL" id="CAJHUC010001064">
    <property type="protein sequence ID" value="CAD7699583.1"/>
    <property type="molecule type" value="Genomic_DNA"/>
</dbReference>
<dbReference type="OrthoDB" id="10605386at2759"/>
<evidence type="ECO:0000313" key="3">
    <source>
        <dbReference type="Proteomes" id="UP000708148"/>
    </source>
</evidence>
<reference evidence="2" key="1">
    <citation type="submission" date="2020-12" db="EMBL/GenBank/DDBJ databases">
        <authorList>
            <person name="Iha C."/>
        </authorList>
    </citation>
    <scope>NUCLEOTIDE SEQUENCE</scope>
</reference>